<dbReference type="Gene3D" id="1.20.58.430">
    <property type="entry name" value="Type IV secretion system, VirB5-domain"/>
    <property type="match status" value="1"/>
</dbReference>
<dbReference type="Proteomes" id="UP000190777">
    <property type="component" value="Unassembled WGS sequence"/>
</dbReference>
<accession>A0ABX3NGU6</accession>
<evidence type="ECO:0000313" key="3">
    <source>
        <dbReference type="EMBL" id="OPH37643.1"/>
    </source>
</evidence>
<dbReference type="InterPro" id="IPR014158">
    <property type="entry name" value="T4SS_VirB5"/>
</dbReference>
<evidence type="ECO:0000313" key="4">
    <source>
        <dbReference type="Proteomes" id="UP000190777"/>
    </source>
</evidence>
<evidence type="ECO:0008006" key="5">
    <source>
        <dbReference type="Google" id="ProtNLM"/>
    </source>
</evidence>
<name>A0ABX3NGU6_9GAMM</name>
<keyword evidence="1" id="KW-0175">Coiled coil</keyword>
<gene>
    <name evidence="3" type="ORF">B5J93_07945</name>
</gene>
<dbReference type="SUPFAM" id="SSF101082">
    <property type="entry name" value="Typo IV secretion system protein TraC"/>
    <property type="match status" value="1"/>
</dbReference>
<sequence length="234" mass="25784">MTFTNRKRSMSMTTVKTRYKTLSRAFLATLLATATLVAPLTAQGAGIPTFDASNLAQAIAQVENQARQIKTMRDQLRATTGNARLGVLLNDPNVQKALAKYNPKGISLADLASGNYDKELKRIADRIAKDQANAQNADPKAQLAQATLINYAQTEVVLNDLEKLSNRAETIARQINQTTDASSKADLTNTLLANNAQIQIELAKFDIAMKQLEQREKQAREAYAKAFRQSLFQK</sequence>
<reference evidence="3 4" key="1">
    <citation type="submission" date="2017-03" db="EMBL/GenBank/DDBJ databases">
        <title>Draft genome sequence of Moraxella equi CCUG 4950T type strain.</title>
        <authorList>
            <person name="Salva-Serra F."/>
            <person name="Engstrom-Jakobsson H."/>
            <person name="Thorell K."/>
            <person name="Jaen-Luchoro D."/>
            <person name="Gonzales-Siles L."/>
            <person name="Karlsson R."/>
            <person name="Yazdan S."/>
            <person name="Boulund F."/>
            <person name="Johnning A."/>
            <person name="Engstrand L."/>
            <person name="Kristiansson E."/>
            <person name="Moore E."/>
        </authorList>
    </citation>
    <scope>NUCLEOTIDE SEQUENCE [LARGE SCALE GENOMIC DNA]</scope>
    <source>
        <strain evidence="3 4">CCUG 4950</strain>
    </source>
</reference>
<keyword evidence="4" id="KW-1185">Reference proteome</keyword>
<keyword evidence="2" id="KW-0732">Signal</keyword>
<evidence type="ECO:0000256" key="2">
    <source>
        <dbReference type="SAM" id="SignalP"/>
    </source>
</evidence>
<feature type="coiled-coil region" evidence="1">
    <location>
        <begin position="52"/>
        <end position="79"/>
    </location>
</feature>
<dbReference type="EMBL" id="MXAP01000076">
    <property type="protein sequence ID" value="OPH37643.1"/>
    <property type="molecule type" value="Genomic_DNA"/>
</dbReference>
<dbReference type="InterPro" id="IPR023220">
    <property type="entry name" value="T4SS_VirB5-domain"/>
</dbReference>
<organism evidence="3 4">
    <name type="scientific">Moraxella equi</name>
    <dbReference type="NCBI Taxonomy" id="60442"/>
    <lineage>
        <taxon>Bacteria</taxon>
        <taxon>Pseudomonadati</taxon>
        <taxon>Pseudomonadota</taxon>
        <taxon>Gammaproteobacteria</taxon>
        <taxon>Moraxellales</taxon>
        <taxon>Moraxellaceae</taxon>
        <taxon>Moraxella</taxon>
    </lineage>
</organism>
<dbReference type="Pfam" id="PF07996">
    <property type="entry name" value="T4SS"/>
    <property type="match status" value="1"/>
</dbReference>
<evidence type="ECO:0000256" key="1">
    <source>
        <dbReference type="SAM" id="Coils"/>
    </source>
</evidence>
<protein>
    <recommendedName>
        <fullName evidence="5">P-type DNA transfer protein VirB5</fullName>
    </recommendedName>
</protein>
<feature type="signal peptide" evidence="2">
    <location>
        <begin position="1"/>
        <end position="44"/>
    </location>
</feature>
<feature type="coiled-coil region" evidence="1">
    <location>
        <begin position="158"/>
        <end position="229"/>
    </location>
</feature>
<feature type="chain" id="PRO_5047505599" description="P-type DNA transfer protein VirB5" evidence="2">
    <location>
        <begin position="45"/>
        <end position="234"/>
    </location>
</feature>
<proteinExistence type="predicted"/>
<comment type="caution">
    <text evidence="3">The sequence shown here is derived from an EMBL/GenBank/DDBJ whole genome shotgun (WGS) entry which is preliminary data.</text>
</comment>